<reference evidence="9 10" key="1">
    <citation type="submission" date="2021-08" db="EMBL/GenBank/DDBJ databases">
        <title>WGS assembly of Ceratopteris richardii.</title>
        <authorList>
            <person name="Marchant D.B."/>
            <person name="Chen G."/>
            <person name="Jenkins J."/>
            <person name="Shu S."/>
            <person name="Leebens-Mack J."/>
            <person name="Grimwood J."/>
            <person name="Schmutz J."/>
            <person name="Soltis P."/>
            <person name="Soltis D."/>
            <person name="Chen Z.-H."/>
        </authorList>
    </citation>
    <scope>NUCLEOTIDE SEQUENCE [LARGE SCALE GENOMIC DNA]</scope>
    <source>
        <strain evidence="9">Whitten #5841</strain>
        <tissue evidence="9">Leaf</tissue>
    </source>
</reference>
<protein>
    <recommendedName>
        <fullName evidence="8">ATP synthase F1 complex delta/epsilon subunit N-terminal domain-containing protein</fullName>
    </recommendedName>
</protein>
<dbReference type="HAMAP" id="MF_00530">
    <property type="entry name" value="ATP_synth_epsil_bac"/>
    <property type="match status" value="1"/>
</dbReference>
<dbReference type="NCBIfam" id="TIGR01216">
    <property type="entry name" value="ATP_synt_epsi"/>
    <property type="match status" value="1"/>
</dbReference>
<evidence type="ECO:0000256" key="6">
    <source>
        <dbReference type="ARBA" id="ARBA00023196"/>
    </source>
</evidence>
<name>A0A8T2RGW6_CERRI</name>
<dbReference type="PANTHER" id="PTHR13822">
    <property type="entry name" value="ATP SYNTHASE DELTA/EPSILON CHAIN"/>
    <property type="match status" value="1"/>
</dbReference>
<dbReference type="GO" id="GO:0045259">
    <property type="term" value="C:proton-transporting ATP synthase complex"/>
    <property type="evidence" value="ECO:0007669"/>
    <property type="project" value="UniProtKB-KW"/>
</dbReference>
<keyword evidence="5" id="KW-0472">Membrane</keyword>
<dbReference type="InterPro" id="IPR020546">
    <property type="entry name" value="ATP_synth_F1_dsu/esu_N"/>
</dbReference>
<dbReference type="InterPro" id="IPR001469">
    <property type="entry name" value="ATP_synth_F1_dsu/esu"/>
</dbReference>
<keyword evidence="4" id="KW-0406">Ion transport</keyword>
<dbReference type="CDD" id="cd12152">
    <property type="entry name" value="F1-ATPase_delta"/>
    <property type="match status" value="1"/>
</dbReference>
<evidence type="ECO:0000313" key="10">
    <source>
        <dbReference type="Proteomes" id="UP000825935"/>
    </source>
</evidence>
<dbReference type="GO" id="GO:0046933">
    <property type="term" value="F:proton-transporting ATP synthase activity, rotational mechanism"/>
    <property type="evidence" value="ECO:0007669"/>
    <property type="project" value="InterPro"/>
</dbReference>
<evidence type="ECO:0000259" key="8">
    <source>
        <dbReference type="Pfam" id="PF02823"/>
    </source>
</evidence>
<dbReference type="OrthoDB" id="423436at2759"/>
<keyword evidence="10" id="KW-1185">Reference proteome</keyword>
<dbReference type="AlphaFoldDB" id="A0A8T2RGW6"/>
<proteinExistence type="inferred from homology"/>
<dbReference type="Pfam" id="PF02823">
    <property type="entry name" value="ATP-synt_DE_N"/>
    <property type="match status" value="1"/>
</dbReference>
<accession>A0A8T2RGW6</accession>
<dbReference type="SUPFAM" id="SSF51344">
    <property type="entry name" value="Epsilon subunit of F1F0-ATP synthase N-terminal domain"/>
    <property type="match status" value="1"/>
</dbReference>
<evidence type="ECO:0000313" key="9">
    <source>
        <dbReference type="EMBL" id="KAH7295742.1"/>
    </source>
</evidence>
<dbReference type="PANTHER" id="PTHR13822:SF10">
    <property type="entry name" value="ATP SYNTHASE EPSILON CHAIN, CHLOROPLASTIC"/>
    <property type="match status" value="1"/>
</dbReference>
<keyword evidence="7" id="KW-0066">ATP synthesis</keyword>
<keyword evidence="6" id="KW-0139">CF(1)</keyword>
<comment type="subcellular location">
    <subcellularLocation>
        <location evidence="1">Membrane</location>
        <topology evidence="1">Peripheral membrane protein</topology>
    </subcellularLocation>
</comment>
<comment type="caution">
    <text evidence="9">The sequence shown here is derived from an EMBL/GenBank/DDBJ whole genome shotgun (WGS) entry which is preliminary data.</text>
</comment>
<dbReference type="InterPro" id="IPR036771">
    <property type="entry name" value="ATPsynth_dsu/esu_N"/>
</dbReference>
<feature type="domain" description="ATP synthase F1 complex delta/epsilon subunit N-terminal" evidence="8">
    <location>
        <begin position="27"/>
        <end position="96"/>
    </location>
</feature>
<keyword evidence="3" id="KW-0813">Transport</keyword>
<dbReference type="Proteomes" id="UP000825935">
    <property type="component" value="Chromosome 27"/>
</dbReference>
<comment type="similarity">
    <text evidence="2">Belongs to the ATPase epsilon chain family.</text>
</comment>
<organism evidence="9 10">
    <name type="scientific">Ceratopteris richardii</name>
    <name type="common">Triangle waterfern</name>
    <dbReference type="NCBI Taxonomy" id="49495"/>
    <lineage>
        <taxon>Eukaryota</taxon>
        <taxon>Viridiplantae</taxon>
        <taxon>Streptophyta</taxon>
        <taxon>Embryophyta</taxon>
        <taxon>Tracheophyta</taxon>
        <taxon>Polypodiopsida</taxon>
        <taxon>Polypodiidae</taxon>
        <taxon>Polypodiales</taxon>
        <taxon>Pteridineae</taxon>
        <taxon>Pteridaceae</taxon>
        <taxon>Parkerioideae</taxon>
        <taxon>Ceratopteris</taxon>
    </lineage>
</organism>
<dbReference type="Gene3D" id="2.60.15.10">
    <property type="entry name" value="F0F1 ATP synthase delta/epsilon subunit, N-terminal"/>
    <property type="match status" value="1"/>
</dbReference>
<sequence>MPLDPLCESSLSVSLSLSIVALIPHGAKVWNSKVGEIILSTKSDQIRIAPNHAPLLITLHMEVSKIHSGGQWSTMASMGDFAMIDNNRVTILVNEAEVSDEIDPIGAQKDYDIAPYLLGTQFLSRNLVRKAHLRRQLANTRMKVGE</sequence>
<evidence type="ECO:0000256" key="2">
    <source>
        <dbReference type="ARBA" id="ARBA00005712"/>
    </source>
</evidence>
<dbReference type="EMBL" id="CM035432">
    <property type="protein sequence ID" value="KAH7295742.1"/>
    <property type="molecule type" value="Genomic_DNA"/>
</dbReference>
<evidence type="ECO:0000256" key="4">
    <source>
        <dbReference type="ARBA" id="ARBA00023065"/>
    </source>
</evidence>
<evidence type="ECO:0000256" key="7">
    <source>
        <dbReference type="ARBA" id="ARBA00023310"/>
    </source>
</evidence>
<gene>
    <name evidence="9" type="ORF">KP509_27G063700</name>
</gene>
<evidence type="ECO:0000256" key="1">
    <source>
        <dbReference type="ARBA" id="ARBA00004170"/>
    </source>
</evidence>
<evidence type="ECO:0000256" key="5">
    <source>
        <dbReference type="ARBA" id="ARBA00023136"/>
    </source>
</evidence>
<evidence type="ECO:0000256" key="3">
    <source>
        <dbReference type="ARBA" id="ARBA00022448"/>
    </source>
</evidence>